<dbReference type="InterPro" id="IPR039421">
    <property type="entry name" value="Type_1_exporter"/>
</dbReference>
<dbReference type="PROSITE" id="PS00211">
    <property type="entry name" value="ABC_TRANSPORTER_1"/>
    <property type="match status" value="1"/>
</dbReference>
<protein>
    <submittedName>
        <fullName evidence="10">Type I secretion system ATP-binding protein PrsD</fullName>
    </submittedName>
</protein>
<dbReference type="GO" id="GO:0030256">
    <property type="term" value="C:type I protein secretion system complex"/>
    <property type="evidence" value="ECO:0007669"/>
    <property type="project" value="InterPro"/>
</dbReference>
<evidence type="ECO:0000256" key="1">
    <source>
        <dbReference type="ARBA" id="ARBA00004651"/>
    </source>
</evidence>
<dbReference type="PANTHER" id="PTHR43394:SF1">
    <property type="entry name" value="ATP-BINDING CASSETTE SUB-FAMILY B MEMBER 10, MITOCHONDRIAL"/>
    <property type="match status" value="1"/>
</dbReference>
<dbReference type="PANTHER" id="PTHR43394">
    <property type="entry name" value="ATP-DEPENDENT PERMEASE MDL1, MITOCHONDRIAL"/>
    <property type="match status" value="1"/>
</dbReference>
<dbReference type="SUPFAM" id="SSF90123">
    <property type="entry name" value="ABC transporter transmembrane region"/>
    <property type="match status" value="1"/>
</dbReference>
<dbReference type="GO" id="GO:0005524">
    <property type="term" value="F:ATP binding"/>
    <property type="evidence" value="ECO:0007669"/>
    <property type="project" value="UniProtKB-KW"/>
</dbReference>
<dbReference type="PROSITE" id="PS50893">
    <property type="entry name" value="ABC_TRANSPORTER_2"/>
    <property type="match status" value="1"/>
</dbReference>
<organism evidence="10 11">
    <name type="scientific">Roseovarius mucosus</name>
    <dbReference type="NCBI Taxonomy" id="215743"/>
    <lineage>
        <taxon>Bacteria</taxon>
        <taxon>Pseudomonadati</taxon>
        <taxon>Pseudomonadota</taxon>
        <taxon>Alphaproteobacteria</taxon>
        <taxon>Rhodobacterales</taxon>
        <taxon>Roseobacteraceae</taxon>
        <taxon>Roseovarius</taxon>
    </lineage>
</organism>
<dbReference type="Gene3D" id="1.20.1560.10">
    <property type="entry name" value="ABC transporter type 1, transmembrane domain"/>
    <property type="match status" value="1"/>
</dbReference>
<feature type="transmembrane region" description="Helical" evidence="7">
    <location>
        <begin position="135"/>
        <end position="157"/>
    </location>
</feature>
<dbReference type="KEGG" id="rmm:ROSMUCSMR3_02859"/>
<dbReference type="SUPFAM" id="SSF52540">
    <property type="entry name" value="P-loop containing nucleoside triphosphate hydrolases"/>
    <property type="match status" value="1"/>
</dbReference>
<dbReference type="EMBL" id="CP020474">
    <property type="protein sequence ID" value="ARE84326.1"/>
    <property type="molecule type" value="Genomic_DNA"/>
</dbReference>
<feature type="domain" description="ABC transmembrane type-1" evidence="9">
    <location>
        <begin position="29"/>
        <end position="307"/>
    </location>
</feature>
<evidence type="ECO:0000256" key="2">
    <source>
        <dbReference type="ARBA" id="ARBA00022692"/>
    </source>
</evidence>
<evidence type="ECO:0000259" key="8">
    <source>
        <dbReference type="PROSITE" id="PS50893"/>
    </source>
</evidence>
<dbReference type="InterPro" id="IPR003439">
    <property type="entry name" value="ABC_transporter-like_ATP-bd"/>
</dbReference>
<dbReference type="InterPro" id="IPR010128">
    <property type="entry name" value="ATPase_T1SS_PrtD-like"/>
</dbReference>
<evidence type="ECO:0000256" key="5">
    <source>
        <dbReference type="ARBA" id="ARBA00022989"/>
    </source>
</evidence>
<dbReference type="Pfam" id="PF00664">
    <property type="entry name" value="ABC_membrane"/>
    <property type="match status" value="1"/>
</dbReference>
<gene>
    <name evidence="10" type="primary">prsD</name>
    <name evidence="10" type="ORF">ROSMUCSMR3_02859</name>
</gene>
<dbReference type="GO" id="GO:0030253">
    <property type="term" value="P:protein secretion by the type I secretion system"/>
    <property type="evidence" value="ECO:0007669"/>
    <property type="project" value="InterPro"/>
</dbReference>
<dbReference type="Gene3D" id="3.40.50.300">
    <property type="entry name" value="P-loop containing nucleotide triphosphate hydrolases"/>
    <property type="match status" value="1"/>
</dbReference>
<dbReference type="GO" id="GO:0015421">
    <property type="term" value="F:ABC-type oligopeptide transporter activity"/>
    <property type="evidence" value="ECO:0007669"/>
    <property type="project" value="TreeGrafter"/>
</dbReference>
<dbReference type="GO" id="GO:0005886">
    <property type="term" value="C:plasma membrane"/>
    <property type="evidence" value="ECO:0007669"/>
    <property type="project" value="UniProtKB-SubCell"/>
</dbReference>
<keyword evidence="5 7" id="KW-1133">Transmembrane helix</keyword>
<name>A0A1V0RRK2_9RHOB</name>
<reference evidence="10 11" key="1">
    <citation type="submission" date="2017-03" db="EMBL/GenBank/DDBJ databases">
        <title>Genome Sequence of Roseovarius mucosus strain SMR3 Isolated from a culture of the Diatom Skeletonema marinoi.</title>
        <authorList>
            <person name="Topel M."/>
            <person name="Pinder M."/>
            <person name="Johansson O.N."/>
            <person name="Kourtchenko O."/>
            <person name="Godhe A."/>
            <person name="Clarke A.K."/>
        </authorList>
    </citation>
    <scope>NUCLEOTIDE SEQUENCE [LARGE SCALE GENOMIC DNA]</scope>
    <source>
        <strain evidence="10 11">SMR3</strain>
    </source>
</reference>
<dbReference type="Proteomes" id="UP000192273">
    <property type="component" value="Chromosome"/>
</dbReference>
<dbReference type="InterPro" id="IPR003593">
    <property type="entry name" value="AAA+_ATPase"/>
</dbReference>
<dbReference type="AlphaFoldDB" id="A0A1V0RRK2"/>
<evidence type="ECO:0000259" key="9">
    <source>
        <dbReference type="PROSITE" id="PS50929"/>
    </source>
</evidence>
<dbReference type="Pfam" id="PF00005">
    <property type="entry name" value="ABC_tran"/>
    <property type="match status" value="1"/>
</dbReference>
<keyword evidence="6 7" id="KW-0472">Membrane</keyword>
<sequence>MAQPRSQSDIRKTLKAKHMIGRDLKAYGLWIFMISGVINILALTGSVYMMQVYDRALTSGSIETLAFLSVLAIGLFFFHGAFDALRSKIMVRLGARMDRRLAPLTHKLAIEMPRYGFSTTEALERGRQVDTLRNFLASPAPAAMFDLPWMPIFLIFVFLLHPVLGSVALGGAVVLTLLTVIAELRSRNLAQAAQRSMIARNTAAESNARNADAMIAMGIVERAVGRFNRLNDDHLAIQARNSEILSTISAFSRVLRMILQSALLGLGAYFTIQGQLSAGAIIAVSVASARALAPIDQVIGNWRGIAGARHAYVQLRDTLSALGEEEKQLMDFPRATDNVTIEGLTVASPATGRILLADVSLELKAGQALAIVGPSGGGKSTLLRALSGVWQPLRGNVRFDGVSLSQIAPHKRGDLIGYLPQEVSLFDGSILENINRFSEDRNTTAVYEAATTSGVHRMIVDMPDGYDTQVGSHGTALSAGQRQRIGLARALYGNPFVVILDEPNASLDAAGEKALNDTIKAIRDRNGIVIVVAHRPNVLTAVDMLAVVQNGKLVAFGTKEEVLGNNSGRVVPPTDLVGDVRAQAAVDLAKHKASKTGAVPA</sequence>
<keyword evidence="11" id="KW-1185">Reference proteome</keyword>
<proteinExistence type="predicted"/>
<dbReference type="PROSITE" id="PS50929">
    <property type="entry name" value="ABC_TM1F"/>
    <property type="match status" value="1"/>
</dbReference>
<dbReference type="RefSeq" id="WP_081507711.1">
    <property type="nucleotide sequence ID" value="NZ_CP020474.1"/>
</dbReference>
<dbReference type="GO" id="GO:0016887">
    <property type="term" value="F:ATP hydrolysis activity"/>
    <property type="evidence" value="ECO:0007669"/>
    <property type="project" value="InterPro"/>
</dbReference>
<evidence type="ECO:0000256" key="3">
    <source>
        <dbReference type="ARBA" id="ARBA00022741"/>
    </source>
</evidence>
<dbReference type="SMART" id="SM00382">
    <property type="entry name" value="AAA"/>
    <property type="match status" value="1"/>
</dbReference>
<evidence type="ECO:0000256" key="7">
    <source>
        <dbReference type="SAM" id="Phobius"/>
    </source>
</evidence>
<dbReference type="InterPro" id="IPR036640">
    <property type="entry name" value="ABC1_TM_sf"/>
</dbReference>
<keyword evidence="2 7" id="KW-0812">Transmembrane</keyword>
<accession>A0A1V0RRK2</accession>
<dbReference type="InterPro" id="IPR027417">
    <property type="entry name" value="P-loop_NTPase"/>
</dbReference>
<evidence type="ECO:0000256" key="6">
    <source>
        <dbReference type="ARBA" id="ARBA00023136"/>
    </source>
</evidence>
<dbReference type="InterPro" id="IPR011527">
    <property type="entry name" value="ABC1_TM_dom"/>
</dbReference>
<dbReference type="NCBIfam" id="TIGR01842">
    <property type="entry name" value="type_I_sec_PrtD"/>
    <property type="match status" value="1"/>
</dbReference>
<comment type="subcellular location">
    <subcellularLocation>
        <location evidence="1">Cell membrane</location>
        <topology evidence="1">Multi-pass membrane protein</topology>
    </subcellularLocation>
</comment>
<feature type="transmembrane region" description="Helical" evidence="7">
    <location>
        <begin position="62"/>
        <end position="82"/>
    </location>
</feature>
<feature type="transmembrane region" description="Helical" evidence="7">
    <location>
        <begin position="27"/>
        <end position="50"/>
    </location>
</feature>
<dbReference type="InterPro" id="IPR017871">
    <property type="entry name" value="ABC_transporter-like_CS"/>
</dbReference>
<evidence type="ECO:0000313" key="10">
    <source>
        <dbReference type="EMBL" id="ARE84326.1"/>
    </source>
</evidence>
<keyword evidence="3" id="KW-0547">Nucleotide-binding</keyword>
<evidence type="ECO:0000256" key="4">
    <source>
        <dbReference type="ARBA" id="ARBA00022840"/>
    </source>
</evidence>
<feature type="transmembrane region" description="Helical" evidence="7">
    <location>
        <begin position="163"/>
        <end position="182"/>
    </location>
</feature>
<feature type="domain" description="ABC transporter" evidence="8">
    <location>
        <begin position="339"/>
        <end position="575"/>
    </location>
</feature>
<evidence type="ECO:0000313" key="11">
    <source>
        <dbReference type="Proteomes" id="UP000192273"/>
    </source>
</evidence>
<keyword evidence="4 10" id="KW-0067">ATP-binding</keyword>